<dbReference type="AlphaFoldDB" id="A0AAN7PHX6"/>
<name>A0AAN7PHX6_9COLE</name>
<comment type="caution">
    <text evidence="1">The sequence shown here is derived from an EMBL/GenBank/DDBJ whole genome shotgun (WGS) entry which is preliminary data.</text>
</comment>
<reference evidence="2" key="1">
    <citation type="submission" date="2023-01" db="EMBL/GenBank/DDBJ databases">
        <title>Key to firefly adult light organ development and bioluminescence: homeobox transcription factors regulate luciferase expression and transportation to peroxisome.</title>
        <authorList>
            <person name="Fu X."/>
        </authorList>
    </citation>
    <scope>NUCLEOTIDE SEQUENCE [LARGE SCALE GENOMIC DNA]</scope>
</reference>
<accession>A0AAN7PHX6</accession>
<protein>
    <submittedName>
        <fullName evidence="1">Uncharacterized protein</fullName>
    </submittedName>
</protein>
<evidence type="ECO:0000313" key="1">
    <source>
        <dbReference type="EMBL" id="KAK4886902.1"/>
    </source>
</evidence>
<organism evidence="1 2">
    <name type="scientific">Aquatica leii</name>
    <dbReference type="NCBI Taxonomy" id="1421715"/>
    <lineage>
        <taxon>Eukaryota</taxon>
        <taxon>Metazoa</taxon>
        <taxon>Ecdysozoa</taxon>
        <taxon>Arthropoda</taxon>
        <taxon>Hexapoda</taxon>
        <taxon>Insecta</taxon>
        <taxon>Pterygota</taxon>
        <taxon>Neoptera</taxon>
        <taxon>Endopterygota</taxon>
        <taxon>Coleoptera</taxon>
        <taxon>Polyphaga</taxon>
        <taxon>Elateriformia</taxon>
        <taxon>Elateroidea</taxon>
        <taxon>Lampyridae</taxon>
        <taxon>Luciolinae</taxon>
        <taxon>Aquatica</taxon>
    </lineage>
</organism>
<dbReference type="Proteomes" id="UP001353858">
    <property type="component" value="Unassembled WGS sequence"/>
</dbReference>
<gene>
    <name evidence="1" type="ORF">RN001_003173</name>
</gene>
<keyword evidence="2" id="KW-1185">Reference proteome</keyword>
<sequence>MLKCKTNYFNVARLKIALHLLQLFYIKYAVRVSFPNVTDVDINKYIGFALDSVGDRSGGRGATFIKKSTLLDQKIVTTLKPQFIPLPNKFYSSTSYIDSQLNCSTKHTLVTPDFPLFTEDFPEFVETEVEEVISANTNISEHSKPRPGAKRTKRKIVGNNLQKNRQNKFIIDFVIEKILKMRKMKIYISID</sequence>
<proteinExistence type="predicted"/>
<evidence type="ECO:0000313" key="2">
    <source>
        <dbReference type="Proteomes" id="UP001353858"/>
    </source>
</evidence>
<dbReference type="EMBL" id="JARPUR010000001">
    <property type="protein sequence ID" value="KAK4886902.1"/>
    <property type="molecule type" value="Genomic_DNA"/>
</dbReference>